<evidence type="ECO:0000256" key="1">
    <source>
        <dbReference type="SAM" id="MobiDB-lite"/>
    </source>
</evidence>
<sequence length="143" mass="15580">PQPGYTSPTLLQTATGVLADLRREDPRLLLSTTDAEHLAPGVVAWLERDLTPTAVRDALTSDLPAEPLYRPAALLAHRLTDRLPPLPSWRAPAEAPPVQYTVRNCDGCDRGFRSPGPGARCRDCRERPAGDSGPVRSPLKVER</sequence>
<dbReference type="AlphaFoldDB" id="A0AAJ2PYL5"/>
<dbReference type="Proteomes" id="UP001273589">
    <property type="component" value="Unassembled WGS sequence"/>
</dbReference>
<feature type="region of interest" description="Disordered" evidence="1">
    <location>
        <begin position="109"/>
        <end position="143"/>
    </location>
</feature>
<feature type="compositionally biased region" description="Basic and acidic residues" evidence="1">
    <location>
        <begin position="120"/>
        <end position="129"/>
    </location>
</feature>
<protein>
    <submittedName>
        <fullName evidence="2">Helix-turn-helix domain-containing protein</fullName>
    </submittedName>
</protein>
<feature type="non-terminal residue" evidence="2">
    <location>
        <position position="1"/>
    </location>
</feature>
<comment type="caution">
    <text evidence="2">The sequence shown here is derived from an EMBL/GenBank/DDBJ whole genome shotgun (WGS) entry which is preliminary data.</text>
</comment>
<dbReference type="EMBL" id="JARAWN010000428">
    <property type="protein sequence ID" value="MDX3135608.1"/>
    <property type="molecule type" value="Genomic_DNA"/>
</dbReference>
<reference evidence="2" key="1">
    <citation type="journal article" date="2023" name="Microb. Genom.">
        <title>Mesoterricola silvestris gen. nov., sp. nov., Mesoterricola sediminis sp. nov., Geothrix oryzae sp. nov., Geothrix edaphica sp. nov., Geothrix rubra sp. nov., and Geothrix limicola sp. nov., six novel members of Acidobacteriota isolated from soils.</title>
        <authorList>
            <person name="Weisberg A.J."/>
            <person name="Pearce E."/>
            <person name="Kramer C.G."/>
            <person name="Chang J.H."/>
            <person name="Clarke C.R."/>
        </authorList>
    </citation>
    <scope>NUCLEOTIDE SEQUENCE</scope>
    <source>
        <strain evidence="2">ND06-05F</strain>
    </source>
</reference>
<proteinExistence type="predicted"/>
<gene>
    <name evidence="2" type="ORF">PV367_38760</name>
</gene>
<evidence type="ECO:0000313" key="3">
    <source>
        <dbReference type="Proteomes" id="UP001273589"/>
    </source>
</evidence>
<evidence type="ECO:0000313" key="2">
    <source>
        <dbReference type="EMBL" id="MDX3135608.1"/>
    </source>
</evidence>
<name>A0AAJ2PYL5_9ACTN</name>
<accession>A0AAJ2PYL5</accession>
<organism evidence="2 3">
    <name type="scientific">Streptomyces europaeiscabiei</name>
    <dbReference type="NCBI Taxonomy" id="146819"/>
    <lineage>
        <taxon>Bacteria</taxon>
        <taxon>Bacillati</taxon>
        <taxon>Actinomycetota</taxon>
        <taxon>Actinomycetes</taxon>
        <taxon>Kitasatosporales</taxon>
        <taxon>Streptomycetaceae</taxon>
        <taxon>Streptomyces</taxon>
    </lineage>
</organism>